<accession>A0A939JAD6</accession>
<dbReference type="EMBL" id="JAFLQZ010000004">
    <property type="protein sequence ID" value="MBO0357986.1"/>
    <property type="molecule type" value="Genomic_DNA"/>
</dbReference>
<name>A0A939JAD6_9BACT</name>
<proteinExistence type="predicted"/>
<dbReference type="AlphaFoldDB" id="A0A939JAD6"/>
<sequence length="150" mass="17109">MATTLIIILIVVLNNDEKDRAAKSAYISTFFTHPQSKGTWLAEDGDSKLCGKLELLITKDSTYYGDRVFGDGHHESYYRIKADSIHTEGHYGLGASMQVRNDSLFLIYPKRQYNWSWFIEEANADRFTLRGDSYTMTFVKVADDKIAGHL</sequence>
<dbReference type="Proteomes" id="UP000664144">
    <property type="component" value="Unassembled WGS sequence"/>
</dbReference>
<organism evidence="1 2">
    <name type="scientific">Hymenobacter telluris</name>
    <dbReference type="NCBI Taxonomy" id="2816474"/>
    <lineage>
        <taxon>Bacteria</taxon>
        <taxon>Pseudomonadati</taxon>
        <taxon>Bacteroidota</taxon>
        <taxon>Cytophagia</taxon>
        <taxon>Cytophagales</taxon>
        <taxon>Hymenobacteraceae</taxon>
        <taxon>Hymenobacter</taxon>
    </lineage>
</organism>
<evidence type="ECO:0000313" key="1">
    <source>
        <dbReference type="EMBL" id="MBO0357986.1"/>
    </source>
</evidence>
<reference evidence="1" key="1">
    <citation type="submission" date="2021-03" db="EMBL/GenBank/DDBJ databases">
        <authorList>
            <person name="Kim M.K."/>
        </authorList>
    </citation>
    <scope>NUCLEOTIDE SEQUENCE</scope>
    <source>
        <strain evidence="1">BT186</strain>
    </source>
</reference>
<evidence type="ECO:0000313" key="2">
    <source>
        <dbReference type="Proteomes" id="UP000664144"/>
    </source>
</evidence>
<comment type="caution">
    <text evidence="1">The sequence shown here is derived from an EMBL/GenBank/DDBJ whole genome shotgun (WGS) entry which is preliminary data.</text>
</comment>
<gene>
    <name evidence="1" type="ORF">J0X19_08525</name>
</gene>
<keyword evidence="2" id="KW-1185">Reference proteome</keyword>
<protein>
    <submittedName>
        <fullName evidence="1">Uncharacterized protein</fullName>
    </submittedName>
</protein>